<evidence type="ECO:0000259" key="2">
    <source>
        <dbReference type="Pfam" id="PF05699"/>
    </source>
</evidence>
<dbReference type="Proteomes" id="UP000245207">
    <property type="component" value="Unassembled WGS sequence"/>
</dbReference>
<name>A0A2U1MDR6_ARTAN</name>
<evidence type="ECO:0000313" key="4">
    <source>
        <dbReference type="Proteomes" id="UP000245207"/>
    </source>
</evidence>
<dbReference type="AlphaFoldDB" id="A0A2U1MDR6"/>
<gene>
    <name evidence="3" type="ORF">CTI12_AA391950</name>
</gene>
<dbReference type="Pfam" id="PF05699">
    <property type="entry name" value="Dimer_Tnp_hAT"/>
    <property type="match status" value="1"/>
</dbReference>
<dbReference type="EMBL" id="PKPP01005636">
    <property type="protein sequence ID" value="PWA59394.1"/>
    <property type="molecule type" value="Genomic_DNA"/>
</dbReference>
<evidence type="ECO:0000313" key="3">
    <source>
        <dbReference type="EMBL" id="PWA59394.1"/>
    </source>
</evidence>
<dbReference type="InterPro" id="IPR008906">
    <property type="entry name" value="HATC_C_dom"/>
</dbReference>
<dbReference type="OrthoDB" id="1729558at2759"/>
<protein>
    <submittedName>
        <fullName evidence="3">Zinc finger BED domain-containing protein RICESLEEPER 2</fullName>
    </submittedName>
</protein>
<accession>A0A2U1MDR6</accession>
<dbReference type="PANTHER" id="PTHR23272">
    <property type="entry name" value="BED FINGER-RELATED"/>
    <property type="match status" value="1"/>
</dbReference>
<feature type="domain" description="HAT C-terminal dimerisation" evidence="2">
    <location>
        <begin position="1"/>
        <end position="47"/>
    </location>
</feature>
<feature type="compositionally biased region" description="Basic and acidic residues" evidence="1">
    <location>
        <begin position="74"/>
        <end position="85"/>
    </location>
</feature>
<sequence>MARDLLALQASTVVSESAFSTSGRILSIRRTRLTPASLEMCICLKDHLNAAERILHTSSLEDPLEYEEQIQNEEVREGDSTHLFDEEITQDNEASEARSSEDDLI</sequence>
<comment type="caution">
    <text evidence="3">The sequence shown here is derived from an EMBL/GenBank/DDBJ whole genome shotgun (WGS) entry which is preliminary data.</text>
</comment>
<evidence type="ECO:0000256" key="1">
    <source>
        <dbReference type="SAM" id="MobiDB-lite"/>
    </source>
</evidence>
<dbReference type="GO" id="GO:0046983">
    <property type="term" value="F:protein dimerization activity"/>
    <property type="evidence" value="ECO:0007669"/>
    <property type="project" value="InterPro"/>
</dbReference>
<keyword evidence="4" id="KW-1185">Reference proteome</keyword>
<proteinExistence type="predicted"/>
<dbReference type="InterPro" id="IPR012337">
    <property type="entry name" value="RNaseH-like_sf"/>
</dbReference>
<reference evidence="3 4" key="1">
    <citation type="journal article" date="2018" name="Mol. Plant">
        <title>The genome of Artemisia annua provides insight into the evolution of Asteraceae family and artemisinin biosynthesis.</title>
        <authorList>
            <person name="Shen Q."/>
            <person name="Zhang L."/>
            <person name="Liao Z."/>
            <person name="Wang S."/>
            <person name="Yan T."/>
            <person name="Shi P."/>
            <person name="Liu M."/>
            <person name="Fu X."/>
            <person name="Pan Q."/>
            <person name="Wang Y."/>
            <person name="Lv Z."/>
            <person name="Lu X."/>
            <person name="Zhang F."/>
            <person name="Jiang W."/>
            <person name="Ma Y."/>
            <person name="Chen M."/>
            <person name="Hao X."/>
            <person name="Li L."/>
            <person name="Tang Y."/>
            <person name="Lv G."/>
            <person name="Zhou Y."/>
            <person name="Sun X."/>
            <person name="Brodelius P.E."/>
            <person name="Rose J.K.C."/>
            <person name="Tang K."/>
        </authorList>
    </citation>
    <scope>NUCLEOTIDE SEQUENCE [LARGE SCALE GENOMIC DNA]</scope>
    <source>
        <strain evidence="4">cv. Huhao1</strain>
        <tissue evidence="3">Leaf</tissue>
    </source>
</reference>
<feature type="region of interest" description="Disordered" evidence="1">
    <location>
        <begin position="74"/>
        <end position="105"/>
    </location>
</feature>
<dbReference type="PANTHER" id="PTHR23272:SF190">
    <property type="entry name" value="ZINC FINGER, BED-TYPE-RELATED"/>
    <property type="match status" value="1"/>
</dbReference>
<organism evidence="3 4">
    <name type="scientific">Artemisia annua</name>
    <name type="common">Sweet wormwood</name>
    <dbReference type="NCBI Taxonomy" id="35608"/>
    <lineage>
        <taxon>Eukaryota</taxon>
        <taxon>Viridiplantae</taxon>
        <taxon>Streptophyta</taxon>
        <taxon>Embryophyta</taxon>
        <taxon>Tracheophyta</taxon>
        <taxon>Spermatophyta</taxon>
        <taxon>Magnoliopsida</taxon>
        <taxon>eudicotyledons</taxon>
        <taxon>Gunneridae</taxon>
        <taxon>Pentapetalae</taxon>
        <taxon>asterids</taxon>
        <taxon>campanulids</taxon>
        <taxon>Asterales</taxon>
        <taxon>Asteraceae</taxon>
        <taxon>Asteroideae</taxon>
        <taxon>Anthemideae</taxon>
        <taxon>Artemisiinae</taxon>
        <taxon>Artemisia</taxon>
    </lineage>
</organism>
<feature type="compositionally biased region" description="Basic and acidic residues" evidence="1">
    <location>
        <begin position="95"/>
        <end position="105"/>
    </location>
</feature>
<dbReference type="SUPFAM" id="SSF53098">
    <property type="entry name" value="Ribonuclease H-like"/>
    <property type="match status" value="1"/>
</dbReference>